<reference evidence="1 2" key="1">
    <citation type="submission" date="2019-08" db="EMBL/GenBank/DDBJ databases">
        <title>Paraburkholderia sp. DCY113.</title>
        <authorList>
            <person name="Kang J."/>
        </authorList>
    </citation>
    <scope>NUCLEOTIDE SEQUENCE [LARGE SCALE GENOMIC DNA]</scope>
    <source>
        <strain evidence="1 2">DCY113</strain>
    </source>
</reference>
<dbReference type="AlphaFoldDB" id="A0A5B0H8Q5"/>
<evidence type="ECO:0000313" key="1">
    <source>
        <dbReference type="EMBL" id="KAA1011394.1"/>
    </source>
</evidence>
<keyword evidence="2" id="KW-1185">Reference proteome</keyword>
<organism evidence="1 2">
    <name type="scientific">Paraburkholderia panacisoli</name>
    <dbReference type="NCBI Taxonomy" id="2603818"/>
    <lineage>
        <taxon>Bacteria</taxon>
        <taxon>Pseudomonadati</taxon>
        <taxon>Pseudomonadota</taxon>
        <taxon>Betaproteobacteria</taxon>
        <taxon>Burkholderiales</taxon>
        <taxon>Burkholderiaceae</taxon>
        <taxon>Paraburkholderia</taxon>
    </lineage>
</organism>
<dbReference type="EMBL" id="VTUZ01000009">
    <property type="protein sequence ID" value="KAA1011394.1"/>
    <property type="molecule type" value="Genomic_DNA"/>
</dbReference>
<protein>
    <submittedName>
        <fullName evidence="1">Uncharacterized protein</fullName>
    </submittedName>
</protein>
<comment type="caution">
    <text evidence="1">The sequence shown here is derived from an EMBL/GenBank/DDBJ whole genome shotgun (WGS) entry which is preliminary data.</text>
</comment>
<dbReference type="Proteomes" id="UP000325273">
    <property type="component" value="Unassembled WGS sequence"/>
</dbReference>
<name>A0A5B0H8Q5_9BURK</name>
<gene>
    <name evidence="1" type="ORF">FVF58_15805</name>
</gene>
<sequence length="95" mass="10784">MRRAPAHGRVEEWRGSSRFGLSVAASFVWRCPNSLALTPFPHPAHRTQRADLPRQMSSITFSAICGARSNVVLLGRDEVRQRCMSYRRPHKLAPE</sequence>
<evidence type="ECO:0000313" key="2">
    <source>
        <dbReference type="Proteomes" id="UP000325273"/>
    </source>
</evidence>
<accession>A0A5B0H8Q5</accession>
<proteinExistence type="predicted"/>